<dbReference type="Proteomes" id="UP000176786">
    <property type="component" value="Unassembled WGS sequence"/>
</dbReference>
<gene>
    <name evidence="1" type="ORF">A3J48_02050</name>
</gene>
<dbReference type="AlphaFoldDB" id="A0A1F5P4H3"/>
<sequence length="64" mass="7722">MKFPPKPKTPYIFKTPQDKQILKKLNNLAEKTSKKDEPLVKFLYTQLEDDWRTPLEQYIDKLLK</sequence>
<proteinExistence type="predicted"/>
<evidence type="ECO:0000313" key="2">
    <source>
        <dbReference type="Proteomes" id="UP000176786"/>
    </source>
</evidence>
<organism evidence="1 2">
    <name type="scientific">Candidatus Doudnabacteria bacterium RIFCSPHIGHO2_02_FULL_46_11</name>
    <dbReference type="NCBI Taxonomy" id="1817832"/>
    <lineage>
        <taxon>Bacteria</taxon>
        <taxon>Candidatus Doudnaibacteriota</taxon>
    </lineage>
</organism>
<protein>
    <submittedName>
        <fullName evidence="1">Uncharacterized protein</fullName>
    </submittedName>
</protein>
<reference evidence="1 2" key="1">
    <citation type="journal article" date="2016" name="Nat. Commun.">
        <title>Thousands of microbial genomes shed light on interconnected biogeochemical processes in an aquifer system.</title>
        <authorList>
            <person name="Anantharaman K."/>
            <person name="Brown C.T."/>
            <person name="Hug L.A."/>
            <person name="Sharon I."/>
            <person name="Castelle C.J."/>
            <person name="Probst A.J."/>
            <person name="Thomas B.C."/>
            <person name="Singh A."/>
            <person name="Wilkins M.J."/>
            <person name="Karaoz U."/>
            <person name="Brodie E.L."/>
            <person name="Williams K.H."/>
            <person name="Hubbard S.S."/>
            <person name="Banfield J.F."/>
        </authorList>
    </citation>
    <scope>NUCLEOTIDE SEQUENCE [LARGE SCALE GENOMIC DNA]</scope>
</reference>
<accession>A0A1F5P4H3</accession>
<evidence type="ECO:0000313" key="1">
    <source>
        <dbReference type="EMBL" id="OGE84877.1"/>
    </source>
</evidence>
<name>A0A1F5P4H3_9BACT</name>
<dbReference type="EMBL" id="MFES01000032">
    <property type="protein sequence ID" value="OGE84877.1"/>
    <property type="molecule type" value="Genomic_DNA"/>
</dbReference>
<comment type="caution">
    <text evidence="1">The sequence shown here is derived from an EMBL/GenBank/DDBJ whole genome shotgun (WGS) entry which is preliminary data.</text>
</comment>